<reference evidence="1 2" key="1">
    <citation type="submission" date="2020-08" db="EMBL/GenBank/DDBJ databases">
        <title>Genome sequence of Rhodobacteraceae bacterium Lw-13e.</title>
        <authorList>
            <person name="Poehlein A."/>
            <person name="Wolter L."/>
            <person name="Daniel R."/>
            <person name="Brinkhoff T."/>
        </authorList>
    </citation>
    <scope>NUCLEOTIDE SEQUENCE [LARGE SCALE GENOMIC DNA]</scope>
    <source>
        <strain evidence="1 2">Lw-13e</strain>
    </source>
</reference>
<organism evidence="1 2">
    <name type="scientific">Pseudooceanicola algae</name>
    <dbReference type="NCBI Taxonomy" id="1537215"/>
    <lineage>
        <taxon>Bacteria</taxon>
        <taxon>Pseudomonadati</taxon>
        <taxon>Pseudomonadota</taxon>
        <taxon>Alphaproteobacteria</taxon>
        <taxon>Rhodobacterales</taxon>
        <taxon>Paracoccaceae</taxon>
        <taxon>Pseudooceanicola</taxon>
    </lineage>
</organism>
<protein>
    <recommendedName>
        <fullName evidence="3">Lipoprotein</fullName>
    </recommendedName>
</protein>
<dbReference type="RefSeq" id="WP_119838565.1">
    <property type="nucleotide sequence ID" value="NZ_CP060436.1"/>
</dbReference>
<dbReference type="OrthoDB" id="7778594at2"/>
<keyword evidence="2" id="KW-1185">Reference proteome</keyword>
<dbReference type="EMBL" id="CP060436">
    <property type="protein sequence ID" value="QPM91086.1"/>
    <property type="molecule type" value="Genomic_DNA"/>
</dbReference>
<dbReference type="KEGG" id="palw:PSAL_023350"/>
<dbReference type="AlphaFoldDB" id="A0A418SIB5"/>
<sequence>MRQITKIRTVAAALILGALSACAATNDSTALPSEEFLFRSDAGRLAGTYNPLGFFAAEVPTYLGAACRGGKVTGYAETAQPDGRTVSFAASCAEGPLYPRGGVYEVEKRIDGSVLVAGTTGNGDGLIRTENEY</sequence>
<dbReference type="PROSITE" id="PS51257">
    <property type="entry name" value="PROKAR_LIPOPROTEIN"/>
    <property type="match status" value="1"/>
</dbReference>
<evidence type="ECO:0008006" key="3">
    <source>
        <dbReference type="Google" id="ProtNLM"/>
    </source>
</evidence>
<accession>A0A418SIB5</accession>
<evidence type="ECO:0000313" key="1">
    <source>
        <dbReference type="EMBL" id="QPM91086.1"/>
    </source>
</evidence>
<proteinExistence type="predicted"/>
<name>A0A418SIB5_9RHOB</name>
<gene>
    <name evidence="1" type="ORF">PSAL_023350</name>
</gene>
<evidence type="ECO:0000313" key="2">
    <source>
        <dbReference type="Proteomes" id="UP000283786"/>
    </source>
</evidence>
<dbReference type="Proteomes" id="UP000283786">
    <property type="component" value="Chromosome"/>
</dbReference>